<protein>
    <recommendedName>
        <fullName evidence="3">DUF6535 domain-containing protein</fullName>
    </recommendedName>
</protein>
<proteinExistence type="predicted"/>
<dbReference type="InterPro" id="IPR045338">
    <property type="entry name" value="DUF6535"/>
</dbReference>
<evidence type="ECO:0000313" key="4">
    <source>
        <dbReference type="EMBL" id="KAK7038456.1"/>
    </source>
</evidence>
<name>A0AAW0CJW4_9AGAR</name>
<evidence type="ECO:0000256" key="2">
    <source>
        <dbReference type="SAM" id="SignalP"/>
    </source>
</evidence>
<feature type="transmembrane region" description="Helical" evidence="1">
    <location>
        <begin position="70"/>
        <end position="95"/>
    </location>
</feature>
<feature type="chain" id="PRO_5043945464" description="DUF6535 domain-containing protein" evidence="2">
    <location>
        <begin position="17"/>
        <end position="862"/>
    </location>
</feature>
<accession>A0AAW0CJW4</accession>
<feature type="signal peptide" evidence="2">
    <location>
        <begin position="1"/>
        <end position="16"/>
    </location>
</feature>
<dbReference type="Proteomes" id="UP001362999">
    <property type="component" value="Unassembled WGS sequence"/>
</dbReference>
<dbReference type="AlphaFoldDB" id="A0AAW0CJW4"/>
<dbReference type="EMBL" id="JAWWNJ010000017">
    <property type="protein sequence ID" value="KAK7038456.1"/>
    <property type="molecule type" value="Genomic_DNA"/>
</dbReference>
<feature type="domain" description="DUF6535" evidence="3">
    <location>
        <begin position="1"/>
        <end position="158"/>
    </location>
</feature>
<keyword evidence="1" id="KW-0472">Membrane</keyword>
<keyword evidence="2" id="KW-0732">Signal</keyword>
<evidence type="ECO:0000259" key="3">
    <source>
        <dbReference type="Pfam" id="PF20153"/>
    </source>
</evidence>
<dbReference type="Pfam" id="PF20153">
    <property type="entry name" value="DUF6535"/>
    <property type="match status" value="1"/>
</dbReference>
<keyword evidence="1" id="KW-1133">Transmembrane helix</keyword>
<reference evidence="4 5" key="1">
    <citation type="journal article" date="2024" name="J Genomics">
        <title>Draft genome sequencing and assembly of Favolaschia claudopus CIRM-BRFM 2984 isolated from oak limbs.</title>
        <authorList>
            <person name="Navarro D."/>
            <person name="Drula E."/>
            <person name="Chaduli D."/>
            <person name="Cazenave R."/>
            <person name="Ahrendt S."/>
            <person name="Wang J."/>
            <person name="Lipzen A."/>
            <person name="Daum C."/>
            <person name="Barry K."/>
            <person name="Grigoriev I.V."/>
            <person name="Favel A."/>
            <person name="Rosso M.N."/>
            <person name="Martin F."/>
        </authorList>
    </citation>
    <scope>NUCLEOTIDE SEQUENCE [LARGE SCALE GENOMIC DNA]</scope>
    <source>
        <strain evidence="4 5">CIRM-BRFM 2984</strain>
    </source>
</reference>
<sequence length="862" mass="97152">MEGMLIFAGLFSAVLTAFLIESYKTLNPDPGDLTVLLLTRISEQIVASANGNASTIPPPLELNDGGPTRAALVCNALWFLSLGLSLSCALIATLLEQWAREFLHRTDIHSAPVIRARIFSFLYYGLRRFNRHAVVNIIPLLLHLSLLLFFSGLVAFLVPVNTGIALIAAVMLFVVAATYSVLTVFPLRYLDSPYRTPLTGLFWRLYQYFKIQWNRHPSPSEPADQAEHSETASETMVAAISRVAAQPSEQRAARDLKALVWTMKSLADDTELEPFVDAIPDILWSPHGRREAHYDLLHTLVNNPQTLLHARIINLYNSCDAGILPSAALKRRKIICCKALWTTIQLLPAPDCNSNLSRDSMWKVSVGRLAETDLEVLQYASSVEAIVRWRMFENDKLILSTHLASLQRLQKMSGAVDTVNLTHIKRSVRELVEHSAYYRSAQHLNFDYETSPDRQISTLLGNIRHILTITPHLILFQYFRSTSRLDALPYFFLRTVDFLRPPDCATPPAVRDDLDSTFDEVVPRLLNNVNSAEPGWMDSVMKELIRSWTLQTNSSDEFTITVLHPQLLRYLNHRRSEKAVFRAFDFHLATDGLLFWEALANTLESTATRDRLRDSLTAAWRLMSLRKNPRDSLLSRLLDACMRLDIPSVTPSLIAGFKSRYINCSRSRLSATDPANAMHRWLATIRISSVDSDVSGSPADFGFSLEHPLYVGHGDAFVVLYTEYLELCAGSSASSEFPHEAMRTLRLMDTFKIDSSHIHTTHQIQFADALRDFFKSPACGHLRSTIIANTWLFRPYLNPERSRIPQWLDDLTARDSVIATLTQFIEKMEGSAEPDTDETMHQTHTVVNALKLSSQSEGNSAA</sequence>
<comment type="caution">
    <text evidence="4">The sequence shown here is derived from an EMBL/GenBank/DDBJ whole genome shotgun (WGS) entry which is preliminary data.</text>
</comment>
<feature type="transmembrane region" description="Helical" evidence="1">
    <location>
        <begin position="164"/>
        <end position="185"/>
    </location>
</feature>
<keyword evidence="5" id="KW-1185">Reference proteome</keyword>
<feature type="transmembrane region" description="Helical" evidence="1">
    <location>
        <begin position="133"/>
        <end position="158"/>
    </location>
</feature>
<gene>
    <name evidence="4" type="ORF">R3P38DRAFT_2697125</name>
</gene>
<evidence type="ECO:0000313" key="5">
    <source>
        <dbReference type="Proteomes" id="UP001362999"/>
    </source>
</evidence>
<keyword evidence="1" id="KW-0812">Transmembrane</keyword>
<evidence type="ECO:0000256" key="1">
    <source>
        <dbReference type="SAM" id="Phobius"/>
    </source>
</evidence>
<organism evidence="4 5">
    <name type="scientific">Favolaschia claudopus</name>
    <dbReference type="NCBI Taxonomy" id="2862362"/>
    <lineage>
        <taxon>Eukaryota</taxon>
        <taxon>Fungi</taxon>
        <taxon>Dikarya</taxon>
        <taxon>Basidiomycota</taxon>
        <taxon>Agaricomycotina</taxon>
        <taxon>Agaricomycetes</taxon>
        <taxon>Agaricomycetidae</taxon>
        <taxon>Agaricales</taxon>
        <taxon>Marasmiineae</taxon>
        <taxon>Mycenaceae</taxon>
        <taxon>Favolaschia</taxon>
    </lineage>
</organism>